<dbReference type="SUPFAM" id="SSF56059">
    <property type="entry name" value="Glutathione synthetase ATP-binding domain-like"/>
    <property type="match status" value="1"/>
</dbReference>
<feature type="domain" description="ATP-grasp" evidence="2">
    <location>
        <begin position="209"/>
        <end position="456"/>
    </location>
</feature>
<accession>A0A0M1NIV1</accession>
<dbReference type="OrthoDB" id="7869153at2"/>
<dbReference type="AlphaFoldDB" id="A0A0M1NIV1"/>
<dbReference type="GO" id="GO:0005524">
    <property type="term" value="F:ATP binding"/>
    <property type="evidence" value="ECO:0007669"/>
    <property type="project" value="UniProtKB-UniRule"/>
</dbReference>
<keyword evidence="1" id="KW-0067">ATP-binding</keyword>
<sequence length="464" mass="51458">MRKPKIKSNTKSKISVQIIRSAQLPDYDIKLGDRLIRQLRIPTDSPVQLAFGSFKQEIQVTSGGKSNSLALSPSIFSNTGLLPRTTMNVRYYPAEKTLKLGPLIGVMVSRYQPDEPDKPFGSISAFCLEMVNAAKKQGAYVYFFTPDMIGTNPSTLEAIAYDTGWIKLSVPAPDVINNRLSTRKLENSPSVQHFMREVKSRYSTQIFNEKFLDKSDVFEALGTNAKLQKYLPESYLLSGYPTLKKMCAAYRTVFLKPVRGSLGKGIIRISRQENGHYQTMTTSLEGIKKHTYSSLTNLFSSLSGKIKKTRYQIQQGLDLIRINKRNVDFRALMHKDKSGKWAVTSIVARIAGGNHFVSNLARGGTLSSVKDALAMSVIPLSAKQTAPARMNQAALDIADGLEAAIPYHFGELGIDLAMDTTGRIWLLEVNSKPSKSENAPLNADSKVRPSAVRLIQYCQYLTGL</sequence>
<dbReference type="PATRIC" id="fig|1705565.3.peg.5477"/>
<evidence type="ECO:0000313" key="4">
    <source>
        <dbReference type="Proteomes" id="UP000036932"/>
    </source>
</evidence>
<reference evidence="4" key="1">
    <citation type="submission" date="2015-08" db="EMBL/GenBank/DDBJ databases">
        <title>Genome sequencing project for genomic taxonomy and phylogenomics of Bacillus-like bacteria.</title>
        <authorList>
            <person name="Liu B."/>
            <person name="Wang J."/>
            <person name="Zhu Y."/>
            <person name="Liu G."/>
            <person name="Chen Q."/>
            <person name="Chen Z."/>
            <person name="Lan J."/>
            <person name="Che J."/>
            <person name="Ge C."/>
            <person name="Shi H."/>
            <person name="Pan Z."/>
            <person name="Liu X."/>
        </authorList>
    </citation>
    <scope>NUCLEOTIDE SEQUENCE [LARGE SCALE GENOMIC DNA]</scope>
    <source>
        <strain evidence="4">FJAT-22460</strain>
    </source>
</reference>
<organism evidence="3 4">
    <name type="scientific">Paenibacillus solani</name>
    <dbReference type="NCBI Taxonomy" id="1705565"/>
    <lineage>
        <taxon>Bacteria</taxon>
        <taxon>Bacillati</taxon>
        <taxon>Bacillota</taxon>
        <taxon>Bacilli</taxon>
        <taxon>Bacillales</taxon>
        <taxon>Paenibacillaceae</taxon>
        <taxon>Paenibacillus</taxon>
    </lineage>
</organism>
<dbReference type="EMBL" id="LIUT01000003">
    <property type="protein sequence ID" value="KOR82188.1"/>
    <property type="molecule type" value="Genomic_DNA"/>
</dbReference>
<dbReference type="InterPro" id="IPR011761">
    <property type="entry name" value="ATP-grasp"/>
</dbReference>
<evidence type="ECO:0000259" key="2">
    <source>
        <dbReference type="PROSITE" id="PS50975"/>
    </source>
</evidence>
<dbReference type="GO" id="GO:0046872">
    <property type="term" value="F:metal ion binding"/>
    <property type="evidence" value="ECO:0007669"/>
    <property type="project" value="InterPro"/>
</dbReference>
<dbReference type="InterPro" id="IPR026838">
    <property type="entry name" value="YheC/D"/>
</dbReference>
<dbReference type="PROSITE" id="PS50975">
    <property type="entry name" value="ATP_GRASP"/>
    <property type="match status" value="1"/>
</dbReference>
<proteinExistence type="predicted"/>
<evidence type="ECO:0000256" key="1">
    <source>
        <dbReference type="PROSITE-ProRule" id="PRU00409"/>
    </source>
</evidence>
<evidence type="ECO:0000313" key="3">
    <source>
        <dbReference type="EMBL" id="KOR82188.1"/>
    </source>
</evidence>
<name>A0A0M1NIV1_9BACL</name>
<dbReference type="Proteomes" id="UP000036932">
    <property type="component" value="Unassembled WGS sequence"/>
</dbReference>
<dbReference type="RefSeq" id="WP_054403857.1">
    <property type="nucleotide sequence ID" value="NZ_LIUT01000003.1"/>
</dbReference>
<keyword evidence="1" id="KW-0547">Nucleotide-binding</keyword>
<dbReference type="Pfam" id="PF14398">
    <property type="entry name" value="ATPgrasp_YheCD"/>
    <property type="match status" value="1"/>
</dbReference>
<comment type="caution">
    <text evidence="3">The sequence shown here is derived from an EMBL/GenBank/DDBJ whole genome shotgun (WGS) entry which is preliminary data.</text>
</comment>
<gene>
    <name evidence="3" type="ORF">AM231_17725</name>
</gene>
<keyword evidence="4" id="KW-1185">Reference proteome</keyword>
<dbReference type="Gene3D" id="3.30.470.20">
    <property type="entry name" value="ATP-grasp fold, B domain"/>
    <property type="match status" value="1"/>
</dbReference>
<protein>
    <recommendedName>
        <fullName evidence="2">ATP-grasp domain-containing protein</fullName>
    </recommendedName>
</protein>